<protein>
    <recommendedName>
        <fullName evidence="4">Transcription termination and cleavage factor C-terminal domain-containing protein</fullName>
    </recommendedName>
</protein>
<reference evidence="2 3" key="1">
    <citation type="submission" date="2021-07" db="EMBL/GenBank/DDBJ databases">
        <authorList>
            <consortium name="Genoscope - CEA"/>
            <person name="William W."/>
        </authorList>
    </citation>
    <scope>NUCLEOTIDE SEQUENCE [LARGE SCALE GENOMIC DNA]</scope>
</reference>
<organism evidence="2 3">
    <name type="scientific">Brassica campestris</name>
    <name type="common">Field mustard</name>
    <dbReference type="NCBI Taxonomy" id="3711"/>
    <lineage>
        <taxon>Eukaryota</taxon>
        <taxon>Viridiplantae</taxon>
        <taxon>Streptophyta</taxon>
        <taxon>Embryophyta</taxon>
        <taxon>Tracheophyta</taxon>
        <taxon>Spermatophyta</taxon>
        <taxon>Magnoliopsida</taxon>
        <taxon>eudicotyledons</taxon>
        <taxon>Gunneridae</taxon>
        <taxon>Pentapetalae</taxon>
        <taxon>rosids</taxon>
        <taxon>malvids</taxon>
        <taxon>Brassicales</taxon>
        <taxon>Brassicaceae</taxon>
        <taxon>Brassiceae</taxon>
        <taxon>Brassica</taxon>
    </lineage>
</organism>
<dbReference type="PANTHER" id="PTHR47866:SF2">
    <property type="entry name" value="HYDROXYPROLINE-RICH GLYCOPROTEIN FAMILY PROTEIN"/>
    <property type="match status" value="1"/>
</dbReference>
<evidence type="ECO:0008006" key="4">
    <source>
        <dbReference type="Google" id="ProtNLM"/>
    </source>
</evidence>
<proteinExistence type="predicted"/>
<dbReference type="Gramene" id="A02p24430.2_BraZ1">
    <property type="protein sequence ID" value="A02p24430.2_BraZ1.CDS"/>
    <property type="gene ID" value="A02g24430.2_BraZ1"/>
</dbReference>
<sequence>MFHRPGRAPKVDPQVAPQPLRSHQSIPPKPAIKSQMSSGFGLQEPVGSQFRGEYNNHQLGGPMAADRGPVSSPSQVGPGSGPPPRPQPISAEMEKALIASTCDNLLPPEQRNQVLQLQEILRQ</sequence>
<feature type="compositionally biased region" description="Low complexity" evidence="1">
    <location>
        <begin position="67"/>
        <end position="77"/>
    </location>
</feature>
<evidence type="ECO:0000313" key="3">
    <source>
        <dbReference type="Proteomes" id="UP000694005"/>
    </source>
</evidence>
<dbReference type="EMBL" id="LS974618">
    <property type="protein sequence ID" value="CAG7893491.1"/>
    <property type="molecule type" value="Genomic_DNA"/>
</dbReference>
<name>A0A8D9H665_BRACM</name>
<evidence type="ECO:0000256" key="1">
    <source>
        <dbReference type="SAM" id="MobiDB-lite"/>
    </source>
</evidence>
<dbReference type="AlphaFoldDB" id="A0A8D9H665"/>
<gene>
    <name evidence="2" type="ORF">BRAPAZ1V2_A02P24430.2</name>
</gene>
<accession>A0A8D9H665</accession>
<feature type="region of interest" description="Disordered" evidence="1">
    <location>
        <begin position="1"/>
        <end position="95"/>
    </location>
</feature>
<dbReference type="Proteomes" id="UP000694005">
    <property type="component" value="Chromosome A02"/>
</dbReference>
<evidence type="ECO:0000313" key="2">
    <source>
        <dbReference type="EMBL" id="CAG7893491.1"/>
    </source>
</evidence>
<dbReference type="PANTHER" id="PTHR47866">
    <property type="entry name" value="HYDROXYPROLINE-RICH GLYCOPROTEIN FAMILY PROTEIN"/>
    <property type="match status" value="1"/>
</dbReference>